<sequence>MKLVAKSLIASTLLAASSFAAPTFAADVSANLGFNTEYFYRGILQKASSANGGIDVEANGFYAGIWGADVGEGLEVDLYGGYTYSATEDLSFTVGVTDYEYTGEFDTYYREVNLGVDYKFLSVGYSEGVHGVDGASDEKYGFLEVTLSHNGFYGKVGSYSKDFAGEYLEFGYGTTVSDIDFGAAVILNSKELSDQVNDVGAATSGQGFNFSISKSFDL</sequence>
<keyword evidence="1" id="KW-0732">Signal</keyword>
<evidence type="ECO:0000313" key="2">
    <source>
        <dbReference type="EMBL" id="MBB3169938.1"/>
    </source>
</evidence>
<dbReference type="RefSeq" id="WP_183911418.1">
    <property type="nucleotide sequence ID" value="NZ_JACHXZ010000004.1"/>
</dbReference>
<dbReference type="Proteomes" id="UP000559987">
    <property type="component" value="Unassembled WGS sequence"/>
</dbReference>
<dbReference type="AlphaFoldDB" id="A0A839UWV5"/>
<dbReference type="InterPro" id="IPR010239">
    <property type="entry name" value="CHP02001"/>
</dbReference>
<keyword evidence="3" id="KW-1185">Reference proteome</keyword>
<accession>A0A839UWV5</accession>
<dbReference type="EMBL" id="JACHXZ010000004">
    <property type="protein sequence ID" value="MBB3169938.1"/>
    <property type="molecule type" value="Genomic_DNA"/>
</dbReference>
<organism evidence="2 3">
    <name type="scientific">Simiduia aestuariiviva</name>
    <dbReference type="NCBI Taxonomy" id="1510459"/>
    <lineage>
        <taxon>Bacteria</taxon>
        <taxon>Pseudomonadati</taxon>
        <taxon>Pseudomonadota</taxon>
        <taxon>Gammaproteobacteria</taxon>
        <taxon>Cellvibrionales</taxon>
        <taxon>Cellvibrionaceae</taxon>
        <taxon>Simiduia</taxon>
    </lineage>
</organism>
<dbReference type="Pfam" id="PF09694">
    <property type="entry name" value="Gcw_chp"/>
    <property type="match status" value="1"/>
</dbReference>
<evidence type="ECO:0000256" key="1">
    <source>
        <dbReference type="SAM" id="SignalP"/>
    </source>
</evidence>
<dbReference type="NCBIfam" id="TIGR02001">
    <property type="entry name" value="gcw_chp"/>
    <property type="match status" value="1"/>
</dbReference>
<proteinExistence type="predicted"/>
<comment type="caution">
    <text evidence="2">The sequence shown here is derived from an EMBL/GenBank/DDBJ whole genome shotgun (WGS) entry which is preliminary data.</text>
</comment>
<evidence type="ECO:0000313" key="3">
    <source>
        <dbReference type="Proteomes" id="UP000559987"/>
    </source>
</evidence>
<feature type="chain" id="PRO_5032296444" evidence="1">
    <location>
        <begin position="26"/>
        <end position="218"/>
    </location>
</feature>
<name>A0A839UWV5_9GAMM</name>
<protein>
    <submittedName>
        <fullName evidence="2">Uncharacterized protein (TIGR02001 family)</fullName>
    </submittedName>
</protein>
<gene>
    <name evidence="2" type="ORF">FHS30_003151</name>
</gene>
<feature type="signal peptide" evidence="1">
    <location>
        <begin position="1"/>
        <end position="25"/>
    </location>
</feature>
<reference evidence="2 3" key="1">
    <citation type="submission" date="2020-08" db="EMBL/GenBank/DDBJ databases">
        <title>Genomic Encyclopedia of Type Strains, Phase III (KMG-III): the genomes of soil and plant-associated and newly described type strains.</title>
        <authorList>
            <person name="Whitman W."/>
        </authorList>
    </citation>
    <scope>NUCLEOTIDE SEQUENCE [LARGE SCALE GENOMIC DNA]</scope>
    <source>
        <strain evidence="2 3">CECT 8571</strain>
    </source>
</reference>